<proteinExistence type="predicted"/>
<evidence type="ECO:0000313" key="3">
    <source>
        <dbReference type="Proteomes" id="UP000029121"/>
    </source>
</evidence>
<feature type="non-terminal residue" evidence="2">
    <location>
        <position position="90"/>
    </location>
</feature>
<dbReference type="EMBL" id="KB870805">
    <property type="protein sequence ID" value="EOA37827.1"/>
    <property type="molecule type" value="Genomic_DNA"/>
</dbReference>
<dbReference type="OrthoDB" id="1112197at2759"/>
<keyword evidence="1" id="KW-1133">Transmembrane helix</keyword>
<accession>R0GPF7</accession>
<feature type="transmembrane region" description="Helical" evidence="1">
    <location>
        <begin position="6"/>
        <end position="25"/>
    </location>
</feature>
<sequence>MEPFVNVIIILCACVIFVLIAICCFPHRKKEPLSSQHRDLEMGVSGTKDGGLVFMSGNNTTTSVAAAAVTTAASDGPGCGGGNDGGGGDG</sequence>
<dbReference type="KEGG" id="crb:17897139"/>
<dbReference type="STRING" id="81985.R0GPF7"/>
<dbReference type="AlphaFoldDB" id="R0GPF7"/>
<dbReference type="eggNOG" id="ENOG502T1V6">
    <property type="taxonomic scope" value="Eukaryota"/>
</dbReference>
<protein>
    <submittedName>
        <fullName evidence="2">Uncharacterized protein</fullName>
    </submittedName>
</protein>
<evidence type="ECO:0000256" key="1">
    <source>
        <dbReference type="SAM" id="Phobius"/>
    </source>
</evidence>
<dbReference type="Proteomes" id="UP000029121">
    <property type="component" value="Unassembled WGS sequence"/>
</dbReference>
<evidence type="ECO:0000313" key="2">
    <source>
        <dbReference type="EMBL" id="EOA37827.1"/>
    </source>
</evidence>
<keyword evidence="3" id="KW-1185">Reference proteome</keyword>
<organism evidence="2 3">
    <name type="scientific">Capsella rubella</name>
    <dbReference type="NCBI Taxonomy" id="81985"/>
    <lineage>
        <taxon>Eukaryota</taxon>
        <taxon>Viridiplantae</taxon>
        <taxon>Streptophyta</taxon>
        <taxon>Embryophyta</taxon>
        <taxon>Tracheophyta</taxon>
        <taxon>Spermatophyta</taxon>
        <taxon>Magnoliopsida</taxon>
        <taxon>eudicotyledons</taxon>
        <taxon>Gunneridae</taxon>
        <taxon>Pentapetalae</taxon>
        <taxon>rosids</taxon>
        <taxon>malvids</taxon>
        <taxon>Brassicales</taxon>
        <taxon>Brassicaceae</taxon>
        <taxon>Camelineae</taxon>
        <taxon>Capsella</taxon>
    </lineage>
</organism>
<keyword evidence="1" id="KW-0812">Transmembrane</keyword>
<reference evidence="3" key="1">
    <citation type="journal article" date="2013" name="Nat. Genet.">
        <title>The Capsella rubella genome and the genomic consequences of rapid mating system evolution.</title>
        <authorList>
            <person name="Slotte T."/>
            <person name="Hazzouri K.M."/>
            <person name="Agren J.A."/>
            <person name="Koenig D."/>
            <person name="Maumus F."/>
            <person name="Guo Y.L."/>
            <person name="Steige K."/>
            <person name="Platts A.E."/>
            <person name="Escobar J.S."/>
            <person name="Newman L.K."/>
            <person name="Wang W."/>
            <person name="Mandakova T."/>
            <person name="Vello E."/>
            <person name="Smith L.M."/>
            <person name="Henz S.R."/>
            <person name="Steffen J."/>
            <person name="Takuno S."/>
            <person name="Brandvain Y."/>
            <person name="Coop G."/>
            <person name="Andolfatto P."/>
            <person name="Hu T.T."/>
            <person name="Blanchette M."/>
            <person name="Clark R.M."/>
            <person name="Quesneville H."/>
            <person name="Nordborg M."/>
            <person name="Gaut B.S."/>
            <person name="Lysak M.A."/>
            <person name="Jenkins J."/>
            <person name="Grimwood J."/>
            <person name="Chapman J."/>
            <person name="Prochnik S."/>
            <person name="Shu S."/>
            <person name="Rokhsar D."/>
            <person name="Schmutz J."/>
            <person name="Weigel D."/>
            <person name="Wright S.I."/>
        </authorList>
    </citation>
    <scope>NUCLEOTIDE SEQUENCE [LARGE SCALE GENOMIC DNA]</scope>
    <source>
        <strain evidence="3">cv. Monte Gargano</strain>
    </source>
</reference>
<keyword evidence="1" id="KW-0472">Membrane</keyword>
<gene>
    <name evidence="2" type="ORF">CARUB_v10012020mg</name>
</gene>
<name>R0GPF7_9BRAS</name>